<organism evidence="1 2">
    <name type="scientific">Dioszegia hungarica</name>
    <dbReference type="NCBI Taxonomy" id="4972"/>
    <lineage>
        <taxon>Eukaryota</taxon>
        <taxon>Fungi</taxon>
        <taxon>Dikarya</taxon>
        <taxon>Basidiomycota</taxon>
        <taxon>Agaricomycotina</taxon>
        <taxon>Tremellomycetes</taxon>
        <taxon>Tremellales</taxon>
        <taxon>Bulleribasidiaceae</taxon>
        <taxon>Dioszegia</taxon>
    </lineage>
</organism>
<dbReference type="Proteomes" id="UP001164286">
    <property type="component" value="Unassembled WGS sequence"/>
</dbReference>
<dbReference type="EMBL" id="JAKWFO010000008">
    <property type="protein sequence ID" value="KAI9633434.1"/>
    <property type="molecule type" value="Genomic_DNA"/>
</dbReference>
<evidence type="ECO:0000313" key="1">
    <source>
        <dbReference type="EMBL" id="KAI9633434.1"/>
    </source>
</evidence>
<protein>
    <submittedName>
        <fullName evidence="1">Uncharacterized protein</fullName>
    </submittedName>
</protein>
<dbReference type="GeneID" id="77726728"/>
<dbReference type="AlphaFoldDB" id="A0AA38LTI1"/>
<dbReference type="RefSeq" id="XP_052943211.1">
    <property type="nucleotide sequence ID" value="XM_053087523.1"/>
</dbReference>
<proteinExistence type="predicted"/>
<sequence length="258" mass="28795">MSLPVKCCCVYEEQSRGRPVVHSSPCPVHSETSISSVGCRYCYSPLRDTGACAVPINLCKAESDDRSVTPVGDALGCRYVGIQQDYHAESEEHYRLETVMYRRRRVPQAILLVRRRYRANSTAMGTAGHTAFAAGQRTGLKDHDDFDATVKHTAQVVEGIMGPGARIYPKEPKGRISFTHKFDDEDKIAMLKAHNAKNSYWFPHIYDARQGLDNAFAMSDVSILYGNPDVLIQFSIKVWKPTGTSKSVPFWQGYSPLA</sequence>
<evidence type="ECO:0000313" key="2">
    <source>
        <dbReference type="Proteomes" id="UP001164286"/>
    </source>
</evidence>
<accession>A0AA38LTI1</accession>
<comment type="caution">
    <text evidence="1">The sequence shown here is derived from an EMBL/GenBank/DDBJ whole genome shotgun (WGS) entry which is preliminary data.</text>
</comment>
<keyword evidence="2" id="KW-1185">Reference proteome</keyword>
<reference evidence="1" key="1">
    <citation type="journal article" date="2022" name="G3 (Bethesda)">
        <title>High quality genome of the basidiomycete yeast Dioszegia hungarica PDD-24b-2 isolated from cloud water.</title>
        <authorList>
            <person name="Jarrige D."/>
            <person name="Haridas S."/>
            <person name="Bleykasten-Grosshans C."/>
            <person name="Joly M."/>
            <person name="Nadalig T."/>
            <person name="Sancelme M."/>
            <person name="Vuilleumier S."/>
            <person name="Grigoriev I.V."/>
            <person name="Amato P."/>
            <person name="Bringel F."/>
        </authorList>
    </citation>
    <scope>NUCLEOTIDE SEQUENCE</scope>
    <source>
        <strain evidence="1">PDD-24b-2</strain>
    </source>
</reference>
<gene>
    <name evidence="1" type="ORF">MKK02DRAFT_28277</name>
</gene>
<name>A0AA38LTI1_9TREE</name>